<keyword evidence="2" id="KW-1185">Reference proteome</keyword>
<dbReference type="AlphaFoldDB" id="A0A087ULV3"/>
<dbReference type="Proteomes" id="UP000054359">
    <property type="component" value="Unassembled WGS sequence"/>
</dbReference>
<sequence length="49" mass="5602">EAQLQILAPAEKDSCHRFSSFEKNSKYLPLQFSALYGNGFLKSTVYNFL</sequence>
<feature type="non-terminal residue" evidence="1">
    <location>
        <position position="49"/>
    </location>
</feature>
<evidence type="ECO:0000313" key="2">
    <source>
        <dbReference type="Proteomes" id="UP000054359"/>
    </source>
</evidence>
<reference evidence="1 2" key="1">
    <citation type="submission" date="2013-11" db="EMBL/GenBank/DDBJ databases">
        <title>Genome sequencing of Stegodyphus mimosarum.</title>
        <authorList>
            <person name="Bechsgaard J."/>
        </authorList>
    </citation>
    <scope>NUCLEOTIDE SEQUENCE [LARGE SCALE GENOMIC DNA]</scope>
</reference>
<organism evidence="1 2">
    <name type="scientific">Stegodyphus mimosarum</name>
    <name type="common">African social velvet spider</name>
    <dbReference type="NCBI Taxonomy" id="407821"/>
    <lineage>
        <taxon>Eukaryota</taxon>
        <taxon>Metazoa</taxon>
        <taxon>Ecdysozoa</taxon>
        <taxon>Arthropoda</taxon>
        <taxon>Chelicerata</taxon>
        <taxon>Arachnida</taxon>
        <taxon>Araneae</taxon>
        <taxon>Araneomorphae</taxon>
        <taxon>Entelegynae</taxon>
        <taxon>Eresoidea</taxon>
        <taxon>Eresidae</taxon>
        <taxon>Stegodyphus</taxon>
    </lineage>
</organism>
<name>A0A087ULV3_STEMI</name>
<accession>A0A087ULV3</accession>
<proteinExistence type="predicted"/>
<dbReference type="EMBL" id="KK120467">
    <property type="protein sequence ID" value="KFM78342.1"/>
    <property type="molecule type" value="Genomic_DNA"/>
</dbReference>
<evidence type="ECO:0000313" key="1">
    <source>
        <dbReference type="EMBL" id="KFM78342.1"/>
    </source>
</evidence>
<gene>
    <name evidence="1" type="ORF">X975_26833</name>
</gene>
<feature type="non-terminal residue" evidence="1">
    <location>
        <position position="1"/>
    </location>
</feature>
<protein>
    <submittedName>
        <fullName evidence="1">Uncharacterized protein</fullName>
    </submittedName>
</protein>